<feature type="domain" description="Bacterial bifunctional deaminase-reductase C-terminal" evidence="1">
    <location>
        <begin position="3"/>
        <end position="178"/>
    </location>
</feature>
<gene>
    <name evidence="2" type="ORF">SAMN04487820_103334</name>
</gene>
<dbReference type="InterPro" id="IPR002734">
    <property type="entry name" value="RibDG_C"/>
</dbReference>
<reference evidence="3" key="1">
    <citation type="submission" date="2016-10" db="EMBL/GenBank/DDBJ databases">
        <authorList>
            <person name="Varghese N."/>
            <person name="Submissions S."/>
        </authorList>
    </citation>
    <scope>NUCLEOTIDE SEQUENCE [LARGE SCALE GENOMIC DNA]</scope>
    <source>
        <strain evidence="3">DSM 45460</strain>
    </source>
</reference>
<dbReference type="EMBL" id="FNFM01000003">
    <property type="protein sequence ID" value="SDJ99510.1"/>
    <property type="molecule type" value="Genomic_DNA"/>
</dbReference>
<dbReference type="Gene3D" id="3.40.430.10">
    <property type="entry name" value="Dihydrofolate Reductase, subunit A"/>
    <property type="match status" value="1"/>
</dbReference>
<name>A0A1G8YBS9_ACTMZ</name>
<dbReference type="InterPro" id="IPR024072">
    <property type="entry name" value="DHFR-like_dom_sf"/>
</dbReference>
<keyword evidence="3" id="KW-1185">Reference proteome</keyword>
<dbReference type="RefSeq" id="WP_092627105.1">
    <property type="nucleotide sequence ID" value="NZ_FNFM01000003.1"/>
</dbReference>
<dbReference type="GO" id="GO:0009231">
    <property type="term" value="P:riboflavin biosynthetic process"/>
    <property type="evidence" value="ECO:0007669"/>
    <property type="project" value="InterPro"/>
</dbReference>
<sequence>MGKLICSALASLDGYIADEHGRFDWAVPDEEVLAFINELERPVGTHLYGRRLYELMTGWETDPALAEHSPAMGEFARLWRAADKIVYSGTLDTVFTTRTRIERTFDVEAVRGLKNSAEHDLAVGGSELAAHAFEAGLVDECGLFFAPVLVGGGKSFFPRGLSAELELLDQRRFGNGMVHVRYRLR</sequence>
<proteinExistence type="predicted"/>
<accession>A0A1G8YBS9</accession>
<evidence type="ECO:0000313" key="3">
    <source>
        <dbReference type="Proteomes" id="UP000199213"/>
    </source>
</evidence>
<evidence type="ECO:0000313" key="2">
    <source>
        <dbReference type="EMBL" id="SDJ99510.1"/>
    </source>
</evidence>
<dbReference type="Proteomes" id="UP000199213">
    <property type="component" value="Unassembled WGS sequence"/>
</dbReference>
<dbReference type="SUPFAM" id="SSF53597">
    <property type="entry name" value="Dihydrofolate reductase-like"/>
    <property type="match status" value="1"/>
</dbReference>
<protein>
    <submittedName>
        <fullName evidence="2">Dihydrofolate reductase</fullName>
    </submittedName>
</protein>
<dbReference type="InterPro" id="IPR050765">
    <property type="entry name" value="Riboflavin_Biosynth_HTPR"/>
</dbReference>
<evidence type="ECO:0000259" key="1">
    <source>
        <dbReference type="Pfam" id="PF01872"/>
    </source>
</evidence>
<dbReference type="PANTHER" id="PTHR38011:SF11">
    <property type="entry name" value="2,5-DIAMINO-6-RIBOSYLAMINO-4(3H)-PYRIMIDINONE 5'-PHOSPHATE REDUCTASE"/>
    <property type="match status" value="1"/>
</dbReference>
<dbReference type="AlphaFoldDB" id="A0A1G8YBS9"/>
<dbReference type="PANTHER" id="PTHR38011">
    <property type="entry name" value="DIHYDROFOLATE REDUCTASE FAMILY PROTEIN (AFU_ORTHOLOGUE AFUA_8G06820)"/>
    <property type="match status" value="1"/>
</dbReference>
<dbReference type="GO" id="GO:0008703">
    <property type="term" value="F:5-amino-6-(5-phosphoribosylamino)uracil reductase activity"/>
    <property type="evidence" value="ECO:0007669"/>
    <property type="project" value="InterPro"/>
</dbReference>
<dbReference type="Pfam" id="PF01872">
    <property type="entry name" value="RibD_C"/>
    <property type="match status" value="1"/>
</dbReference>
<dbReference type="OrthoDB" id="7949219at2"/>
<organism evidence="2 3">
    <name type="scientific">Actinopolyspora mzabensis</name>
    <dbReference type="NCBI Taxonomy" id="995066"/>
    <lineage>
        <taxon>Bacteria</taxon>
        <taxon>Bacillati</taxon>
        <taxon>Actinomycetota</taxon>
        <taxon>Actinomycetes</taxon>
        <taxon>Actinopolysporales</taxon>
        <taxon>Actinopolysporaceae</taxon>
        <taxon>Actinopolyspora</taxon>
    </lineage>
</organism>